<evidence type="ECO:0008006" key="3">
    <source>
        <dbReference type="Google" id="ProtNLM"/>
    </source>
</evidence>
<reference evidence="1" key="1">
    <citation type="submission" date="2021-07" db="EMBL/GenBank/DDBJ databases">
        <authorList>
            <person name="Durling M."/>
        </authorList>
    </citation>
    <scope>NUCLEOTIDE SEQUENCE</scope>
</reference>
<protein>
    <recommendedName>
        <fullName evidence="3">F-box domain-containing protein</fullName>
    </recommendedName>
</protein>
<comment type="caution">
    <text evidence="1">The sequence shown here is derived from an EMBL/GenBank/DDBJ whole genome shotgun (WGS) entry which is preliminary data.</text>
</comment>
<proteinExistence type="predicted"/>
<dbReference type="EMBL" id="CAJVRM010000734">
    <property type="protein sequence ID" value="CAG8983684.1"/>
    <property type="molecule type" value="Genomic_DNA"/>
</dbReference>
<name>A0A9N9QD09_9HELO</name>
<keyword evidence="2" id="KW-1185">Reference proteome</keyword>
<dbReference type="InterPro" id="IPR036047">
    <property type="entry name" value="F-box-like_dom_sf"/>
</dbReference>
<gene>
    <name evidence="1" type="ORF">HYALB_00006253</name>
</gene>
<evidence type="ECO:0000313" key="1">
    <source>
        <dbReference type="EMBL" id="CAG8983684.1"/>
    </source>
</evidence>
<dbReference type="SUPFAM" id="SSF81383">
    <property type="entry name" value="F-box domain"/>
    <property type="match status" value="1"/>
</dbReference>
<dbReference type="Proteomes" id="UP000701801">
    <property type="component" value="Unassembled WGS sequence"/>
</dbReference>
<evidence type="ECO:0000313" key="2">
    <source>
        <dbReference type="Proteomes" id="UP000701801"/>
    </source>
</evidence>
<dbReference type="OrthoDB" id="3564693at2759"/>
<organism evidence="1 2">
    <name type="scientific">Hymenoscyphus albidus</name>
    <dbReference type="NCBI Taxonomy" id="595503"/>
    <lineage>
        <taxon>Eukaryota</taxon>
        <taxon>Fungi</taxon>
        <taxon>Dikarya</taxon>
        <taxon>Ascomycota</taxon>
        <taxon>Pezizomycotina</taxon>
        <taxon>Leotiomycetes</taxon>
        <taxon>Helotiales</taxon>
        <taxon>Helotiaceae</taxon>
        <taxon>Hymenoscyphus</taxon>
    </lineage>
</organism>
<sequence length="82" mass="9438">MEYDETESDLPLSTEDEREVLVSAPVRPNVSARLVTLPTELLFMIFEDLQPVNTTCAGLTCKTLWAIWNKPRRLSHRNCDFI</sequence>
<dbReference type="AlphaFoldDB" id="A0A9N9QD09"/>
<accession>A0A9N9QD09</accession>